<dbReference type="InterPro" id="IPR000073">
    <property type="entry name" value="AB_hydrolase_1"/>
</dbReference>
<evidence type="ECO:0000313" key="3">
    <source>
        <dbReference type="Proteomes" id="UP000060699"/>
    </source>
</evidence>
<feature type="binding site" evidence="1">
    <location>
        <position position="218"/>
    </location>
    <ligand>
        <name>substrate</name>
    </ligand>
</feature>
<comment type="subunit">
    <text evidence="1">Homodimer.</text>
</comment>
<comment type="pathway">
    <text evidence="1">Amino-acid biosynthesis; L-cysteine biosynthesis; L-cysteine from L-serine: step 1/2.</text>
</comment>
<dbReference type="GO" id="GO:0006535">
    <property type="term" value="P:cysteine biosynthetic process from serine"/>
    <property type="evidence" value="ECO:0007669"/>
    <property type="project" value="UniProtKB-UniRule"/>
</dbReference>
<keyword evidence="3" id="KW-1185">Reference proteome</keyword>
<dbReference type="GO" id="GO:0005737">
    <property type="term" value="C:cytoplasm"/>
    <property type="evidence" value="ECO:0007669"/>
    <property type="project" value="UniProtKB-SubCell"/>
</dbReference>
<comment type="caution">
    <text evidence="1">Lacks conserved residue(s) required for the propagation of feature annotation.</text>
</comment>
<name>A0A0U3MF34_9BURK</name>
<dbReference type="RefSeq" id="WP_083525655.1">
    <property type="nucleotide sequence ID" value="NZ_CP013729.1"/>
</dbReference>
<comment type="function">
    <text evidence="1">Transfers a succinyl group from succinyl-CoA to L-serine, forming succinyl-L-serine.</text>
</comment>
<dbReference type="GO" id="GO:0009092">
    <property type="term" value="P:homoserine metabolic process"/>
    <property type="evidence" value="ECO:0007669"/>
    <property type="project" value="TreeGrafter"/>
</dbReference>
<feature type="active site" evidence="1">
    <location>
        <position position="350"/>
    </location>
</feature>
<dbReference type="PANTHER" id="PTHR32268:SF11">
    <property type="entry name" value="HOMOSERINE O-ACETYLTRANSFERASE"/>
    <property type="match status" value="1"/>
</dbReference>
<keyword evidence="1 2" id="KW-0808">Transferase</keyword>
<dbReference type="STRING" id="76731.RD2015_2893"/>
<dbReference type="EC" id="2.3.1.-" evidence="1"/>
<dbReference type="InterPro" id="IPR029058">
    <property type="entry name" value="AB_hydrolase_fold"/>
</dbReference>
<dbReference type="GO" id="GO:0160210">
    <property type="term" value="F:L-serine O-succinyltransferase activity"/>
    <property type="evidence" value="ECO:0007669"/>
    <property type="project" value="RHEA"/>
</dbReference>
<dbReference type="GO" id="GO:0004414">
    <property type="term" value="F:homoserine O-acetyltransferase activity"/>
    <property type="evidence" value="ECO:0007669"/>
    <property type="project" value="TreeGrafter"/>
</dbReference>
<feature type="region of interest" description="Important for substrate specificity" evidence="1">
    <location>
        <begin position="52"/>
        <end position="55"/>
    </location>
</feature>
<keyword evidence="1" id="KW-0963">Cytoplasm</keyword>
<keyword evidence="1" id="KW-0028">Amino-acid biosynthesis</keyword>
<dbReference type="AlphaFoldDB" id="A0A0U3MF34"/>
<feature type="active site" description="Nucleophile" evidence="1">
    <location>
        <position position="149"/>
    </location>
</feature>
<dbReference type="NCBIfam" id="NF001209">
    <property type="entry name" value="PRK00175.1"/>
    <property type="match status" value="1"/>
</dbReference>
<feature type="site" description="Important for acyl-CoA specificity" evidence="1">
    <location>
        <position position="186"/>
    </location>
</feature>
<keyword evidence="1" id="KW-0198">Cysteine biosynthesis</keyword>
<dbReference type="EMBL" id="CP013729">
    <property type="protein sequence ID" value="ALV07357.1"/>
    <property type="molecule type" value="Genomic_DNA"/>
</dbReference>
<dbReference type="UniPathway" id="UPA00136">
    <property type="reaction ID" value="UER00199"/>
</dbReference>
<evidence type="ECO:0000313" key="2">
    <source>
        <dbReference type="EMBL" id="ALV07357.1"/>
    </source>
</evidence>
<dbReference type="Pfam" id="PF00561">
    <property type="entry name" value="Abhydrolase_1"/>
    <property type="match status" value="1"/>
</dbReference>
<dbReference type="Gene3D" id="1.10.1740.110">
    <property type="match status" value="1"/>
</dbReference>
<dbReference type="Gene3D" id="3.40.50.1820">
    <property type="entry name" value="alpha/beta hydrolase"/>
    <property type="match status" value="1"/>
</dbReference>
<dbReference type="NCBIfam" id="TIGR01392">
    <property type="entry name" value="homoserO_Ac_trn"/>
    <property type="match status" value="1"/>
</dbReference>
<accession>A0A0U3MF34</accession>
<dbReference type="Proteomes" id="UP000060699">
    <property type="component" value="Chromosome"/>
</dbReference>
<dbReference type="HAMAP" id="MF_00296">
    <property type="entry name" value="MetX_acyltransf"/>
    <property type="match status" value="1"/>
</dbReference>
<proteinExistence type="inferred from homology"/>
<feature type="binding site" evidence="1">
    <location>
        <position position="351"/>
    </location>
    <ligand>
        <name>substrate</name>
    </ligand>
</feature>
<dbReference type="PANTHER" id="PTHR32268">
    <property type="entry name" value="HOMOSERINE O-ACETYLTRANSFERASE"/>
    <property type="match status" value="1"/>
</dbReference>
<dbReference type="PATRIC" id="fig|76731.3.peg.2960"/>
<dbReference type="KEGG" id="rdp:RD2015_2893"/>
<evidence type="ECO:0000256" key="1">
    <source>
        <dbReference type="HAMAP-Rule" id="MF_00296"/>
    </source>
</evidence>
<feature type="active site" evidence="1">
    <location>
        <position position="317"/>
    </location>
</feature>
<protein>
    <recommendedName>
        <fullName evidence="1">Serine O-succinyltransferase</fullName>
        <shortName evidence="1">SST</shortName>
        <ecNumber evidence="1">2.3.1.-</ecNumber>
    </recommendedName>
</protein>
<dbReference type="GO" id="GO:0009086">
    <property type="term" value="P:methionine biosynthetic process"/>
    <property type="evidence" value="ECO:0007669"/>
    <property type="project" value="TreeGrafter"/>
</dbReference>
<keyword evidence="1" id="KW-0012">Acyltransferase</keyword>
<dbReference type="InterPro" id="IPR008220">
    <property type="entry name" value="HAT_MetX-like"/>
</dbReference>
<dbReference type="SUPFAM" id="SSF53474">
    <property type="entry name" value="alpha/beta-Hydrolases"/>
    <property type="match status" value="1"/>
</dbReference>
<organism evidence="2 3">
    <name type="scientific">Roseateles depolymerans</name>
    <dbReference type="NCBI Taxonomy" id="76731"/>
    <lineage>
        <taxon>Bacteria</taxon>
        <taxon>Pseudomonadati</taxon>
        <taxon>Pseudomonadota</taxon>
        <taxon>Betaproteobacteria</taxon>
        <taxon>Burkholderiales</taxon>
        <taxon>Sphaerotilaceae</taxon>
        <taxon>Roseateles</taxon>
    </lineage>
</organism>
<sequence length="478" mass="49043">MMEFIPPATRFVALPDGFKLKRGGTLSGARMAYETVGRLNAARSNAVLILTGLSPDAHVCAHEQHPAPGWWEGMVGHGKPVDTDRWFVVCVNSLGSCKGSTGPASVDPATGRCYGPDFPALSIEDLADAAAHVVRALGIEQLAVVVGASMGGMTALSLVARHPGLARHMINLSGAVHAQPFAIALRALQREMIQSDPQWQEGRYDAASVPISGMVAARKLGLLSYRAPDDWSRRFGRERLDAALASAAGMPAMDFAVEGYLACHAQRFVRAFDPNAYLALSRAIDRFDLGDEAAGDADAALRRLQLDRALVMGVDSDFLFPLSQQRQVAQGLQEGGVGVTYRAVSSLAGHDAFLADVAQFGPPIAAFLSDVASGARSAEAASDVGQASLTASSSVSSPSASLAASTASSVASSTACSTAIATAPSTASSTASSTAIATAPSMASSTAIAPVPSMAASTAPSTASSTAPSMAAITVTPL</sequence>
<gene>
    <name evidence="2" type="ORF">RD2015_2893</name>
</gene>
<comment type="subcellular location">
    <subcellularLocation>
        <location evidence="1">Cytoplasm</location>
    </subcellularLocation>
</comment>
<comment type="catalytic activity">
    <reaction evidence="1">
        <text>succinyl-CoA + L-serine = O-succinyl-L-serine + CoA</text>
        <dbReference type="Rhea" id="RHEA:52820"/>
        <dbReference type="ChEBI" id="CHEBI:33384"/>
        <dbReference type="ChEBI" id="CHEBI:57287"/>
        <dbReference type="ChEBI" id="CHEBI:57292"/>
        <dbReference type="ChEBI" id="CHEBI:136856"/>
    </reaction>
</comment>
<reference evidence="2 3" key="1">
    <citation type="submission" date="2015-12" db="EMBL/GenBank/DDBJ databases">
        <title>Complete genome of Roseateles depolymerans KCTC 42856.</title>
        <authorList>
            <person name="Kim K.M."/>
        </authorList>
    </citation>
    <scope>NUCLEOTIDE SEQUENCE [LARGE SCALE GENOMIC DNA]</scope>
    <source>
        <strain evidence="2 3">KCTC 42856</strain>
    </source>
</reference>
<comment type="similarity">
    <text evidence="1">Belongs to the AB hydrolase superfamily. MetX family.</text>
</comment>